<evidence type="ECO:0000313" key="4">
    <source>
        <dbReference type="Proteomes" id="UP001208570"/>
    </source>
</evidence>
<dbReference type="GO" id="GO:0034551">
    <property type="term" value="P:mitochondrial respiratory chain complex III assembly"/>
    <property type="evidence" value="ECO:0007669"/>
    <property type="project" value="TreeGrafter"/>
</dbReference>
<comment type="similarity">
    <text evidence="1">Belongs to the CBP3 family.</text>
</comment>
<gene>
    <name evidence="3" type="ORF">LSH36_130g02018</name>
</gene>
<dbReference type="EMBL" id="JAODUP010000130">
    <property type="protein sequence ID" value="KAK2160571.1"/>
    <property type="molecule type" value="Genomic_DNA"/>
</dbReference>
<comment type="caution">
    <text evidence="3">The sequence shown here is derived from an EMBL/GenBank/DDBJ whole genome shotgun (WGS) entry which is preliminary data.</text>
</comment>
<name>A0AAD9NA25_9ANNE</name>
<keyword evidence="4" id="KW-1185">Reference proteome</keyword>
<evidence type="ECO:0000256" key="1">
    <source>
        <dbReference type="ARBA" id="ARBA00006407"/>
    </source>
</evidence>
<protein>
    <recommendedName>
        <fullName evidence="2">Ubiquinol-cytochrome c chaperone domain-containing protein</fullName>
    </recommendedName>
</protein>
<dbReference type="PANTHER" id="PTHR12184:SF1">
    <property type="entry name" value="UBIQUINOL-CYTOCHROME-C REDUCTASE COMPLEX ASSEMBLY FACTOR 1"/>
    <property type="match status" value="1"/>
</dbReference>
<dbReference type="Proteomes" id="UP001208570">
    <property type="component" value="Unassembled WGS sequence"/>
</dbReference>
<feature type="domain" description="Ubiquinol-cytochrome c chaperone" evidence="2">
    <location>
        <begin position="118"/>
        <end position="255"/>
    </location>
</feature>
<sequence length="282" mass="32977">MSLKVLSNIRYCYSFLGSFTDQVFNGHVARVLPFCTYCHNNRPLLDSKHFSYRHHVPLFQYTTTTSTTTTRSPGMMRKMLTRLGFPDKMRYKKYLLKRAGLRLYLCCAELIDHEQFFQELGLPDTYNSWFRLTELHVWMLMVRLALEQREGIYVRNNMVSFLWEDMHKKAKKLGGDTSMTLKGVQLLTEQFKGMLISYDEGLMDADRVLAGALWRGVFEGDCEDIERVELLVQYVRKQISHLDKQESGVILTSGLVTFLPLRGTDEDKSRNTFILREILKRV</sequence>
<reference evidence="3" key="1">
    <citation type="journal article" date="2023" name="Mol. Biol. Evol.">
        <title>Third-Generation Sequencing Reveals the Adaptive Role of the Epigenome in Three Deep-Sea Polychaetes.</title>
        <authorList>
            <person name="Perez M."/>
            <person name="Aroh O."/>
            <person name="Sun Y."/>
            <person name="Lan Y."/>
            <person name="Juniper S.K."/>
            <person name="Young C.R."/>
            <person name="Angers B."/>
            <person name="Qian P.Y."/>
        </authorList>
    </citation>
    <scope>NUCLEOTIDE SEQUENCE</scope>
    <source>
        <strain evidence="3">P08H-3</strain>
    </source>
</reference>
<evidence type="ECO:0000313" key="3">
    <source>
        <dbReference type="EMBL" id="KAK2160571.1"/>
    </source>
</evidence>
<proteinExistence type="inferred from homology"/>
<organism evidence="3 4">
    <name type="scientific">Paralvinella palmiformis</name>
    <dbReference type="NCBI Taxonomy" id="53620"/>
    <lineage>
        <taxon>Eukaryota</taxon>
        <taxon>Metazoa</taxon>
        <taxon>Spiralia</taxon>
        <taxon>Lophotrochozoa</taxon>
        <taxon>Annelida</taxon>
        <taxon>Polychaeta</taxon>
        <taxon>Sedentaria</taxon>
        <taxon>Canalipalpata</taxon>
        <taxon>Terebellida</taxon>
        <taxon>Terebelliformia</taxon>
        <taxon>Alvinellidae</taxon>
        <taxon>Paralvinella</taxon>
    </lineage>
</organism>
<accession>A0AAD9NA25</accession>
<dbReference type="PANTHER" id="PTHR12184">
    <property type="entry name" value="UBIQUINOL-CYTOCHROME C REDUCTASE COMPLEX ASSEMBLY FACTOR 1 FAMILY MEMBER"/>
    <property type="match status" value="1"/>
</dbReference>
<dbReference type="InterPro" id="IPR021150">
    <property type="entry name" value="Ubiq_cyt_c_chap"/>
</dbReference>
<evidence type="ECO:0000259" key="2">
    <source>
        <dbReference type="Pfam" id="PF03981"/>
    </source>
</evidence>
<dbReference type="AlphaFoldDB" id="A0AAD9NA25"/>
<dbReference type="Pfam" id="PF03981">
    <property type="entry name" value="Ubiq_cyt_C_chap"/>
    <property type="match status" value="1"/>
</dbReference>
<dbReference type="InterPro" id="IPR007129">
    <property type="entry name" value="Ubiqinol_cyt_c_chaperone_CPB3"/>
</dbReference>
<dbReference type="GO" id="GO:0005739">
    <property type="term" value="C:mitochondrion"/>
    <property type="evidence" value="ECO:0007669"/>
    <property type="project" value="TreeGrafter"/>
</dbReference>